<proteinExistence type="predicted"/>
<accession>A0A1I2E5F3</accession>
<dbReference type="EMBL" id="FONX01000006">
    <property type="protein sequence ID" value="SFE88164.1"/>
    <property type="molecule type" value="Genomic_DNA"/>
</dbReference>
<dbReference type="RefSeq" id="WP_092939606.1">
    <property type="nucleotide sequence ID" value="NZ_FONX01000006.1"/>
</dbReference>
<protein>
    <submittedName>
        <fullName evidence="1">Uncharacterized protein</fullName>
    </submittedName>
</protein>
<evidence type="ECO:0000313" key="2">
    <source>
        <dbReference type="Proteomes" id="UP000199119"/>
    </source>
</evidence>
<dbReference type="OrthoDB" id="9869822at2"/>
<sequence length="123" mass="13790">MTAFREYVTSTAFALTISHRQIECLCQLDQYGDSYMLLTTFRALENKGLAERVATPPSDNPNHDRWGKTVRLTEAGKAVVPLLKLAGLYVQYAERMPAVELPPIDVAVKRRQHNQETTTGEPA</sequence>
<gene>
    <name evidence="1" type="ORF">SAMN04489711_106244</name>
</gene>
<dbReference type="AlphaFoldDB" id="A0A1I2E5F3"/>
<dbReference type="STRING" id="1177982.SAMN04489711_106244"/>
<evidence type="ECO:0000313" key="1">
    <source>
        <dbReference type="EMBL" id="SFE88164.1"/>
    </source>
</evidence>
<keyword evidence="2" id="KW-1185">Reference proteome</keyword>
<organism evidence="1 2">
    <name type="scientific">Paracidovorax wautersii</name>
    <dbReference type="NCBI Taxonomy" id="1177982"/>
    <lineage>
        <taxon>Bacteria</taxon>
        <taxon>Pseudomonadati</taxon>
        <taxon>Pseudomonadota</taxon>
        <taxon>Betaproteobacteria</taxon>
        <taxon>Burkholderiales</taxon>
        <taxon>Comamonadaceae</taxon>
        <taxon>Paracidovorax</taxon>
    </lineage>
</organism>
<dbReference type="Proteomes" id="UP000199119">
    <property type="component" value="Unassembled WGS sequence"/>
</dbReference>
<name>A0A1I2E5F3_9BURK</name>
<reference evidence="2" key="1">
    <citation type="submission" date="2016-10" db="EMBL/GenBank/DDBJ databases">
        <authorList>
            <person name="Varghese N."/>
            <person name="Submissions S."/>
        </authorList>
    </citation>
    <scope>NUCLEOTIDE SEQUENCE [LARGE SCALE GENOMIC DNA]</scope>
    <source>
        <strain evidence="2">DSM 27981</strain>
    </source>
</reference>